<keyword evidence="1" id="KW-0863">Zinc-finger</keyword>
<reference evidence="3 4" key="1">
    <citation type="submission" date="2018-05" db="EMBL/GenBank/DDBJ databases">
        <authorList>
            <person name="Datahose"/>
        </authorList>
    </citation>
    <scope>NUCLEOTIDE SEQUENCE</scope>
</reference>
<sequence length="326" mass="35256">MNTNPTTQTDLLSFSAAAVGMWTCPTCDKKYLTEYMLQKHVHLTHEKVEAQSCHLCGTKVSTRASMNRHLRRKHPEVVSVRIDEFDDLQENLSMNDSSISIVSPVDLPDTPRRSREAQLSRSSLSPMNTLILLNQGIVGDETEMSSAVQSIQQVVVLTDPSAPSASSPNSSVGLANITVTPITSHAPAQFTSLQPVAVGHLTASDRPLTLDNSILTVTFDTVSGSAMLHNRSAELIPETVGSAGSRTPQSVAHFINFATLVNPMGHQLEAPTLAWRPVPAAEGSQVTPVVEGAHGESQEAQIQAGPARARSQMKKFRFYLKNRVSV</sequence>
<dbReference type="GeneTree" id="ENSGT00940000157890"/>
<feature type="domain" description="C2H2-type" evidence="2">
    <location>
        <begin position="22"/>
        <end position="50"/>
    </location>
</feature>
<keyword evidence="1" id="KW-0862">Zinc</keyword>
<dbReference type="PROSITE" id="PS50157">
    <property type="entry name" value="ZINC_FINGER_C2H2_2"/>
    <property type="match status" value="1"/>
</dbReference>
<dbReference type="Gene3D" id="3.30.160.60">
    <property type="entry name" value="Classic Zinc Finger"/>
    <property type="match status" value="1"/>
</dbReference>
<reference evidence="3" key="3">
    <citation type="submission" date="2025-08" db="UniProtKB">
        <authorList>
            <consortium name="Ensembl"/>
        </authorList>
    </citation>
    <scope>IDENTIFICATION</scope>
</reference>
<protein>
    <recommendedName>
        <fullName evidence="2">C2H2-type domain-containing protein</fullName>
    </recommendedName>
</protein>
<dbReference type="GO" id="GO:0008270">
    <property type="term" value="F:zinc ion binding"/>
    <property type="evidence" value="ECO:0007669"/>
    <property type="project" value="UniProtKB-KW"/>
</dbReference>
<dbReference type="SUPFAM" id="SSF57667">
    <property type="entry name" value="beta-beta-alpha zinc fingers"/>
    <property type="match status" value="1"/>
</dbReference>
<dbReference type="PROSITE" id="PS00028">
    <property type="entry name" value="ZINC_FINGER_C2H2_1"/>
    <property type="match status" value="2"/>
</dbReference>
<accession>A0A3P8N6L6</accession>
<name>A0A3P8N6L6_ASTCA</name>
<dbReference type="Ensembl" id="ENSACLT00000000418.2">
    <property type="protein sequence ID" value="ENSACLP00000000405.2"/>
    <property type="gene ID" value="ENSACLG00000000285.2"/>
</dbReference>
<dbReference type="AlphaFoldDB" id="A0A3P8N6L6"/>
<dbReference type="InterPro" id="IPR013087">
    <property type="entry name" value="Znf_C2H2_type"/>
</dbReference>
<keyword evidence="1" id="KW-0479">Metal-binding</keyword>
<evidence type="ECO:0000256" key="1">
    <source>
        <dbReference type="PROSITE-ProRule" id="PRU00042"/>
    </source>
</evidence>
<dbReference type="SMART" id="SM00355">
    <property type="entry name" value="ZnF_C2H2"/>
    <property type="match status" value="2"/>
</dbReference>
<evidence type="ECO:0000313" key="3">
    <source>
        <dbReference type="Ensembl" id="ENSACLP00000000405.2"/>
    </source>
</evidence>
<keyword evidence="4" id="KW-1185">Reference proteome</keyword>
<reference evidence="3" key="4">
    <citation type="submission" date="2025-09" db="UniProtKB">
        <authorList>
            <consortium name="Ensembl"/>
        </authorList>
    </citation>
    <scope>IDENTIFICATION</scope>
</reference>
<evidence type="ECO:0000259" key="2">
    <source>
        <dbReference type="PROSITE" id="PS50157"/>
    </source>
</evidence>
<reference evidence="4" key="2">
    <citation type="submission" date="2023-03" db="EMBL/GenBank/DDBJ databases">
        <authorList>
            <consortium name="Wellcome Sanger Institute Data Sharing"/>
        </authorList>
    </citation>
    <scope>NUCLEOTIDE SEQUENCE [LARGE SCALE GENOMIC DNA]</scope>
</reference>
<dbReference type="InterPro" id="IPR036236">
    <property type="entry name" value="Znf_C2H2_sf"/>
</dbReference>
<dbReference type="Proteomes" id="UP000265100">
    <property type="component" value="Chromosome 20"/>
</dbReference>
<evidence type="ECO:0000313" key="4">
    <source>
        <dbReference type="Proteomes" id="UP000265100"/>
    </source>
</evidence>
<dbReference type="FunFam" id="3.30.160.60:FF:004086">
    <property type="match status" value="1"/>
</dbReference>
<organism evidence="3 4">
    <name type="scientific">Astatotilapia calliptera</name>
    <name type="common">Eastern happy</name>
    <name type="synonym">Chromis callipterus</name>
    <dbReference type="NCBI Taxonomy" id="8154"/>
    <lineage>
        <taxon>Eukaryota</taxon>
        <taxon>Metazoa</taxon>
        <taxon>Chordata</taxon>
        <taxon>Craniata</taxon>
        <taxon>Vertebrata</taxon>
        <taxon>Euteleostomi</taxon>
        <taxon>Actinopterygii</taxon>
        <taxon>Neopterygii</taxon>
        <taxon>Teleostei</taxon>
        <taxon>Neoteleostei</taxon>
        <taxon>Acanthomorphata</taxon>
        <taxon>Ovalentaria</taxon>
        <taxon>Cichlomorphae</taxon>
        <taxon>Cichliformes</taxon>
        <taxon>Cichlidae</taxon>
        <taxon>African cichlids</taxon>
        <taxon>Pseudocrenilabrinae</taxon>
        <taxon>Haplochromini</taxon>
        <taxon>Astatotilapia</taxon>
    </lineage>
</organism>
<proteinExistence type="predicted"/>